<sequence>MLKGLKDVANGAELRFLAYLIEVAMEEARAEKVRIDSR</sequence>
<proteinExistence type="predicted"/>
<evidence type="ECO:0000313" key="1">
    <source>
        <dbReference type="EMBL" id="ODA68372.1"/>
    </source>
</evidence>
<protein>
    <submittedName>
        <fullName evidence="1">Uncharacterized protein</fullName>
    </submittedName>
</protein>
<organism evidence="1 2">
    <name type="scientific">Methyloligella halotolerans</name>
    <dbReference type="NCBI Taxonomy" id="1177755"/>
    <lineage>
        <taxon>Bacteria</taxon>
        <taxon>Pseudomonadati</taxon>
        <taxon>Pseudomonadota</taxon>
        <taxon>Alphaproteobacteria</taxon>
        <taxon>Hyphomicrobiales</taxon>
        <taxon>Hyphomicrobiaceae</taxon>
        <taxon>Methyloligella</taxon>
    </lineage>
</organism>
<gene>
    <name evidence="1" type="ORF">A7A08_00194</name>
</gene>
<reference evidence="1 2" key="1">
    <citation type="submission" date="2016-07" db="EMBL/GenBank/DDBJ databases">
        <title>Draft genome sequence of Methyloligella halotolerans C2T (VKM B-2706T=CCUG 61687T=DSM 25045T), a halotolerant polyhydroxybutyrate accumulating methylotroph.</title>
        <authorList>
            <person name="Vasilenko O.V."/>
            <person name="Doronina N.V."/>
            <person name="Poroshina M.N."/>
            <person name="Tarlachkov S.V."/>
            <person name="Trotsenko Y.A."/>
        </authorList>
    </citation>
    <scope>NUCLEOTIDE SEQUENCE [LARGE SCALE GENOMIC DNA]</scope>
    <source>
        <strain evidence="1 2">VKM B-2706</strain>
    </source>
</reference>
<name>A0A1E2S1S7_9HYPH</name>
<dbReference type="EMBL" id="MASI01000001">
    <property type="protein sequence ID" value="ODA68372.1"/>
    <property type="molecule type" value="Genomic_DNA"/>
</dbReference>
<dbReference type="AlphaFoldDB" id="A0A1E2S1S7"/>
<comment type="caution">
    <text evidence="1">The sequence shown here is derived from an EMBL/GenBank/DDBJ whole genome shotgun (WGS) entry which is preliminary data.</text>
</comment>
<evidence type="ECO:0000313" key="2">
    <source>
        <dbReference type="Proteomes" id="UP000095087"/>
    </source>
</evidence>
<keyword evidence="2" id="KW-1185">Reference proteome</keyword>
<accession>A0A1E2S1S7</accession>
<dbReference type="Proteomes" id="UP000095087">
    <property type="component" value="Unassembled WGS sequence"/>
</dbReference>